<feature type="transmembrane region" description="Helical" evidence="8">
    <location>
        <begin position="102"/>
        <end position="120"/>
    </location>
</feature>
<dbReference type="KEGG" id="azq:G3580_18435"/>
<evidence type="ECO:0000256" key="7">
    <source>
        <dbReference type="SAM" id="MobiDB-lite"/>
    </source>
</evidence>
<evidence type="ECO:0000256" key="4">
    <source>
        <dbReference type="ARBA" id="ARBA00022833"/>
    </source>
</evidence>
<keyword evidence="5 6" id="KW-0482">Metalloprotease</keyword>
<dbReference type="AlphaFoldDB" id="A0A6C1B8Y3"/>
<dbReference type="InterPro" id="IPR051156">
    <property type="entry name" value="Mito/Outer_Membr_Metalloprot"/>
</dbReference>
<evidence type="ECO:0000313" key="11">
    <source>
        <dbReference type="EMBL" id="QID19419.1"/>
    </source>
</evidence>
<evidence type="ECO:0000259" key="10">
    <source>
        <dbReference type="Pfam" id="PF23368"/>
    </source>
</evidence>
<accession>A0A6C1B8Y3</accession>
<keyword evidence="4 6" id="KW-0862">Zinc</keyword>
<feature type="region of interest" description="Disordered" evidence="7">
    <location>
        <begin position="329"/>
        <end position="350"/>
    </location>
</feature>
<feature type="domain" description="Peptidase M48" evidence="9">
    <location>
        <begin position="176"/>
        <end position="346"/>
    </location>
</feature>
<dbReference type="GO" id="GO:0046872">
    <property type="term" value="F:metal ion binding"/>
    <property type="evidence" value="ECO:0007669"/>
    <property type="project" value="UniProtKB-KW"/>
</dbReference>
<dbReference type="GO" id="GO:0004222">
    <property type="term" value="F:metalloendopeptidase activity"/>
    <property type="evidence" value="ECO:0007669"/>
    <property type="project" value="InterPro"/>
</dbReference>
<protein>
    <submittedName>
        <fullName evidence="11">M48 family metallopeptidase</fullName>
    </submittedName>
</protein>
<dbReference type="Proteomes" id="UP000501991">
    <property type="component" value="Chromosome"/>
</dbReference>
<organism evidence="11 12">
    <name type="scientific">Nitrogeniibacter mangrovi</name>
    <dbReference type="NCBI Taxonomy" id="2016596"/>
    <lineage>
        <taxon>Bacteria</taxon>
        <taxon>Pseudomonadati</taxon>
        <taxon>Pseudomonadota</taxon>
        <taxon>Betaproteobacteria</taxon>
        <taxon>Rhodocyclales</taxon>
        <taxon>Zoogloeaceae</taxon>
        <taxon>Nitrogeniibacter</taxon>
    </lineage>
</organism>
<evidence type="ECO:0000313" key="12">
    <source>
        <dbReference type="Proteomes" id="UP000501991"/>
    </source>
</evidence>
<evidence type="ECO:0000256" key="6">
    <source>
        <dbReference type="RuleBase" id="RU003983"/>
    </source>
</evidence>
<dbReference type="GO" id="GO:0051603">
    <property type="term" value="P:proteolysis involved in protein catabolic process"/>
    <property type="evidence" value="ECO:0007669"/>
    <property type="project" value="TreeGrafter"/>
</dbReference>
<dbReference type="EMBL" id="CP048836">
    <property type="protein sequence ID" value="QID19419.1"/>
    <property type="molecule type" value="Genomic_DNA"/>
</dbReference>
<keyword evidence="12" id="KW-1185">Reference proteome</keyword>
<dbReference type="Gene3D" id="3.30.2010.10">
    <property type="entry name" value="Metalloproteases ('zincins'), catalytic domain"/>
    <property type="match status" value="1"/>
</dbReference>
<keyword evidence="8" id="KW-0472">Membrane</keyword>
<dbReference type="CDD" id="cd07332">
    <property type="entry name" value="M48C_Oma1_like"/>
    <property type="match status" value="1"/>
</dbReference>
<sequence length="350" mass="37025">MAGAAGIDARLFDGQSSRPVPVRLQVAGAGVDLLFLDDSGRRERLSLADLRWHEPLGATRRVDLPGGRSCEVLQGPALSAFLAASGHRERAITVWQGSGHRVLIAIVLLLLVGFAGYRWGLPLVARAVAVALPQPAVDALDGHVIDALDKTRLLKPTGLSAARRAGIEAAVAPLLAARSRPDPVHLHFRDAPDIGANAFALPGGDVVVTDALVKLAPDDAHVAAVIAHELGHVHYRHGLRNLIQASLLAAVVSLWTGDVSTLATGGATVLLNSAYSRDFEREADDYGAALLRKTGQSPLLLADMLDALTRQAVKDGKIDADAADGHWSDYLSSHPSTPERIERLRRASAS</sequence>
<keyword evidence="2" id="KW-0479">Metal-binding</keyword>
<gene>
    <name evidence="11" type="ORF">G3580_18435</name>
</gene>
<evidence type="ECO:0000256" key="1">
    <source>
        <dbReference type="ARBA" id="ARBA00022670"/>
    </source>
</evidence>
<keyword evidence="8" id="KW-0812">Transmembrane</keyword>
<name>A0A6C1B8Y3_9RHOO</name>
<comment type="cofactor">
    <cofactor evidence="6">
        <name>Zn(2+)</name>
        <dbReference type="ChEBI" id="CHEBI:29105"/>
    </cofactor>
    <text evidence="6">Binds 1 zinc ion per subunit.</text>
</comment>
<feature type="domain" description="DUF7092" evidence="10">
    <location>
        <begin position="7"/>
        <end position="84"/>
    </location>
</feature>
<evidence type="ECO:0000256" key="5">
    <source>
        <dbReference type="ARBA" id="ARBA00023049"/>
    </source>
</evidence>
<comment type="similarity">
    <text evidence="6">Belongs to the peptidase M48 family.</text>
</comment>
<reference evidence="11 12" key="1">
    <citation type="submission" date="2020-02" db="EMBL/GenBank/DDBJ databases">
        <title>Nitrogenibacter mangrovi gen. nov., sp. nov. isolated from mangrove sediment, a denitrifying betaproteobacterium.</title>
        <authorList>
            <person name="Liao H."/>
            <person name="Tian Y."/>
        </authorList>
    </citation>
    <scope>NUCLEOTIDE SEQUENCE [LARGE SCALE GENOMIC DNA]</scope>
    <source>
        <strain evidence="11 12">M9-3-2</strain>
    </source>
</reference>
<dbReference type="Pfam" id="PF01435">
    <property type="entry name" value="Peptidase_M48"/>
    <property type="match status" value="1"/>
</dbReference>
<dbReference type="Pfam" id="PF23368">
    <property type="entry name" value="DUF7092"/>
    <property type="match status" value="1"/>
</dbReference>
<dbReference type="InterPro" id="IPR055518">
    <property type="entry name" value="DUF7092"/>
</dbReference>
<dbReference type="InterPro" id="IPR001915">
    <property type="entry name" value="Peptidase_M48"/>
</dbReference>
<evidence type="ECO:0000256" key="2">
    <source>
        <dbReference type="ARBA" id="ARBA00022723"/>
    </source>
</evidence>
<evidence type="ECO:0000256" key="3">
    <source>
        <dbReference type="ARBA" id="ARBA00022801"/>
    </source>
</evidence>
<dbReference type="RefSeq" id="WP_173768006.1">
    <property type="nucleotide sequence ID" value="NZ_CP048836.1"/>
</dbReference>
<dbReference type="PANTHER" id="PTHR22726">
    <property type="entry name" value="METALLOENDOPEPTIDASE OMA1"/>
    <property type="match status" value="1"/>
</dbReference>
<dbReference type="PANTHER" id="PTHR22726:SF1">
    <property type="entry name" value="METALLOENDOPEPTIDASE OMA1, MITOCHONDRIAL"/>
    <property type="match status" value="1"/>
</dbReference>
<keyword evidence="8" id="KW-1133">Transmembrane helix</keyword>
<evidence type="ECO:0000256" key="8">
    <source>
        <dbReference type="SAM" id="Phobius"/>
    </source>
</evidence>
<keyword evidence="3 6" id="KW-0378">Hydrolase</keyword>
<keyword evidence="1 6" id="KW-0645">Protease</keyword>
<proteinExistence type="inferred from homology"/>
<feature type="compositionally biased region" description="Basic and acidic residues" evidence="7">
    <location>
        <begin position="337"/>
        <end position="350"/>
    </location>
</feature>
<dbReference type="GO" id="GO:0016020">
    <property type="term" value="C:membrane"/>
    <property type="evidence" value="ECO:0007669"/>
    <property type="project" value="TreeGrafter"/>
</dbReference>
<evidence type="ECO:0000259" key="9">
    <source>
        <dbReference type="Pfam" id="PF01435"/>
    </source>
</evidence>